<evidence type="ECO:0000256" key="1">
    <source>
        <dbReference type="ARBA" id="ARBA00007843"/>
    </source>
</evidence>
<organism evidence="5 6">
    <name type="scientific">Protea cynaroides</name>
    <dbReference type="NCBI Taxonomy" id="273540"/>
    <lineage>
        <taxon>Eukaryota</taxon>
        <taxon>Viridiplantae</taxon>
        <taxon>Streptophyta</taxon>
        <taxon>Embryophyta</taxon>
        <taxon>Tracheophyta</taxon>
        <taxon>Spermatophyta</taxon>
        <taxon>Magnoliopsida</taxon>
        <taxon>Proteales</taxon>
        <taxon>Proteaceae</taxon>
        <taxon>Protea</taxon>
    </lineage>
</organism>
<evidence type="ECO:0000259" key="4">
    <source>
        <dbReference type="PROSITE" id="PS50213"/>
    </source>
</evidence>
<dbReference type="OrthoDB" id="1937685at2759"/>
<evidence type="ECO:0000313" key="6">
    <source>
        <dbReference type="Proteomes" id="UP001141806"/>
    </source>
</evidence>
<proteinExistence type="inferred from homology"/>
<dbReference type="PANTHER" id="PTHR33985:SF15">
    <property type="entry name" value="FASCICLIN-LIKE ARABINOGALACTAN PROTEIN 19"/>
    <property type="match status" value="1"/>
</dbReference>
<dbReference type="PANTHER" id="PTHR33985">
    <property type="entry name" value="OS02G0491300 PROTEIN-RELATED"/>
    <property type="match status" value="1"/>
</dbReference>
<dbReference type="EMBL" id="JAMYWD010000007">
    <property type="protein sequence ID" value="KAJ4966161.1"/>
    <property type="molecule type" value="Genomic_DNA"/>
</dbReference>
<feature type="region of interest" description="Disordered" evidence="2">
    <location>
        <begin position="212"/>
        <end position="253"/>
    </location>
</feature>
<evidence type="ECO:0000313" key="5">
    <source>
        <dbReference type="EMBL" id="KAJ4966161.1"/>
    </source>
</evidence>
<feature type="compositionally biased region" description="Basic residues" evidence="2">
    <location>
        <begin position="229"/>
        <end position="244"/>
    </location>
</feature>
<gene>
    <name evidence="5" type="ORF">NE237_018010</name>
</gene>
<evidence type="ECO:0000256" key="3">
    <source>
        <dbReference type="SAM" id="Phobius"/>
    </source>
</evidence>
<dbReference type="InterPro" id="IPR052806">
    <property type="entry name" value="Fasciclin-like_AGP"/>
</dbReference>
<keyword evidence="6" id="KW-1185">Reference proteome</keyword>
<protein>
    <recommendedName>
        <fullName evidence="4">FAS1 domain-containing protein</fullName>
    </recommendedName>
</protein>
<dbReference type="FunFam" id="2.30.180.10:FF:000046">
    <property type="entry name" value="Fasciclin-like arabinogalactan family protein"/>
    <property type="match status" value="1"/>
</dbReference>
<reference evidence="5" key="1">
    <citation type="journal article" date="2023" name="Plant J.">
        <title>The genome of the king protea, Protea cynaroides.</title>
        <authorList>
            <person name="Chang J."/>
            <person name="Duong T.A."/>
            <person name="Schoeman C."/>
            <person name="Ma X."/>
            <person name="Roodt D."/>
            <person name="Barker N."/>
            <person name="Li Z."/>
            <person name="Van de Peer Y."/>
            <person name="Mizrachi E."/>
        </authorList>
    </citation>
    <scope>NUCLEOTIDE SEQUENCE</scope>
    <source>
        <tissue evidence="5">Young leaves</tissue>
    </source>
</reference>
<dbReference type="Proteomes" id="UP001141806">
    <property type="component" value="Unassembled WGS sequence"/>
</dbReference>
<dbReference type="PROSITE" id="PS50213">
    <property type="entry name" value="FAS1"/>
    <property type="match status" value="1"/>
</dbReference>
<dbReference type="AlphaFoldDB" id="A0A9Q0K931"/>
<name>A0A9Q0K931_9MAGN</name>
<sequence length="253" mass="27784">MEERRLRSILRSVAGKSTAKTILLALSIFVLLSFQIVAVAGMTEGELETAIDALRSKGYDLFSNAIETSDLQYDLLDSGESFTIFAPAGGSLSSLDLASQASDYIQTLRFHVSPRRFTFSDLRSLSMSQVPYVDSLLHNHALYVAINNITQTNSDSMIVDGVQISVPDLYLGPSIAVHGLDGILAIRFQVRPIISPPAMSPLVFPTKQDFTAAASSPAPGTVNSSFDKRGKHHERRRRKKRRGKKANDENQDQ</sequence>
<comment type="similarity">
    <text evidence="1">Belongs to the fasciclin-like AGP family.</text>
</comment>
<dbReference type="Gene3D" id="2.30.180.10">
    <property type="entry name" value="FAS1 domain"/>
    <property type="match status" value="1"/>
</dbReference>
<accession>A0A9Q0K931</accession>
<dbReference type="InterPro" id="IPR036378">
    <property type="entry name" value="FAS1_dom_sf"/>
</dbReference>
<dbReference type="InterPro" id="IPR000782">
    <property type="entry name" value="FAS1_domain"/>
</dbReference>
<comment type="caution">
    <text evidence="5">The sequence shown here is derived from an EMBL/GenBank/DDBJ whole genome shotgun (WGS) entry which is preliminary data.</text>
</comment>
<keyword evidence="3" id="KW-1133">Transmembrane helix</keyword>
<feature type="domain" description="FAS1" evidence="4">
    <location>
        <begin position="46"/>
        <end position="184"/>
    </location>
</feature>
<dbReference type="Pfam" id="PF02469">
    <property type="entry name" value="Fasciclin"/>
    <property type="match status" value="1"/>
</dbReference>
<evidence type="ECO:0000256" key="2">
    <source>
        <dbReference type="SAM" id="MobiDB-lite"/>
    </source>
</evidence>
<keyword evidence="3" id="KW-0812">Transmembrane</keyword>
<dbReference type="SUPFAM" id="SSF82153">
    <property type="entry name" value="FAS1 domain"/>
    <property type="match status" value="1"/>
</dbReference>
<feature type="transmembrane region" description="Helical" evidence="3">
    <location>
        <begin position="21"/>
        <end position="42"/>
    </location>
</feature>
<keyword evidence="3" id="KW-0472">Membrane</keyword>